<keyword evidence="2" id="KW-1185">Reference proteome</keyword>
<reference evidence="1 2" key="1">
    <citation type="submission" date="2023-10" db="EMBL/GenBank/DDBJ databases">
        <title>Sorlinia euscelidii gen. nov., sp. nov., an acetic acid bacteria isolated from the gut of Euscelidius variegatus emitter.</title>
        <authorList>
            <person name="Michoud G."/>
            <person name="Marasco R."/>
            <person name="Seferji K."/>
            <person name="Gonella E."/>
            <person name="Garuglieri E."/>
            <person name="Alma A."/>
            <person name="Mapelli F."/>
            <person name="Borin S."/>
            <person name="Daffonchio D."/>
            <person name="Crotti E."/>
        </authorList>
    </citation>
    <scope>NUCLEOTIDE SEQUENCE [LARGE SCALE GENOMIC DNA]</scope>
    <source>
        <strain evidence="1 2">EV16P</strain>
    </source>
</reference>
<dbReference type="InterPro" id="IPR027405">
    <property type="entry name" value="YidB-like"/>
</dbReference>
<dbReference type="Proteomes" id="UP001312908">
    <property type="component" value="Unassembled WGS sequence"/>
</dbReference>
<proteinExistence type="predicted"/>
<organism evidence="1 2">
    <name type="scientific">Sorlinia euscelidii</name>
    <dbReference type="NCBI Taxonomy" id="3081148"/>
    <lineage>
        <taxon>Bacteria</taxon>
        <taxon>Pseudomonadati</taxon>
        <taxon>Pseudomonadota</taxon>
        <taxon>Alphaproteobacteria</taxon>
        <taxon>Acetobacterales</taxon>
        <taxon>Acetobacteraceae</taxon>
        <taxon>Sorlinia</taxon>
    </lineage>
</organism>
<dbReference type="InterPro" id="IPR045372">
    <property type="entry name" value="YidB"/>
</dbReference>
<evidence type="ECO:0000313" key="1">
    <source>
        <dbReference type="EMBL" id="MEE8657492.1"/>
    </source>
</evidence>
<evidence type="ECO:0000313" key="2">
    <source>
        <dbReference type="Proteomes" id="UP001312908"/>
    </source>
</evidence>
<dbReference type="Gene3D" id="1.10.10.690">
    <property type="entry name" value="YidB-like"/>
    <property type="match status" value="1"/>
</dbReference>
<dbReference type="EMBL" id="JAWJZY010000001">
    <property type="protein sequence ID" value="MEE8657492.1"/>
    <property type="molecule type" value="Genomic_DNA"/>
</dbReference>
<comment type="caution">
    <text evidence="1">The sequence shown here is derived from an EMBL/GenBank/DDBJ whole genome shotgun (WGS) entry which is preliminary data.</text>
</comment>
<name>A0ABU7U0U8_9PROT</name>
<dbReference type="Pfam" id="PF20159">
    <property type="entry name" value="YidB"/>
    <property type="match status" value="1"/>
</dbReference>
<protein>
    <submittedName>
        <fullName evidence="1">DUF937 domain-containing protein</fullName>
    </submittedName>
</protein>
<sequence length="123" mass="12932">MSGFFNNILNSAISGLSGPLQKKLGGSLSELLMSEQGIQTLLQQAKAAGLDEKVRSWIGNGKNLPISTEEVQTLLSNEQVQTLISKTGISSSLIMPALAMILPRLVDSQTPDGKVNGEPPATA</sequence>
<dbReference type="SUPFAM" id="SSF140804">
    <property type="entry name" value="YidB-like"/>
    <property type="match status" value="1"/>
</dbReference>
<accession>A0ABU7U0U8</accession>
<gene>
    <name evidence="1" type="ORF">DOFOFD_00450</name>
</gene>